<dbReference type="EMBL" id="JYLN01000002">
    <property type="protein sequence ID" value="KRP74083.1"/>
    <property type="molecule type" value="Genomic_DNA"/>
</dbReference>
<evidence type="ECO:0000313" key="1">
    <source>
        <dbReference type="EMBL" id="KRP74083.1"/>
    </source>
</evidence>
<protein>
    <submittedName>
        <fullName evidence="1">Type IV secretion protein Rhs</fullName>
    </submittedName>
</protein>
<sequence>MADNVIARRQDKWKVVSIVPDVCKTPMGSAIPPVPYPVTAELKTATGVARSVRVNGEPVVVFNKSLVPSTKGDGAGAAKGIKSNTVGGKCYPLEKSSTVKAEGKLMVRNGDLFWMNGV</sequence>
<dbReference type="OrthoDB" id="8852350at2"/>
<name>A0A0R3AUP8_9PSED</name>
<dbReference type="Proteomes" id="UP000050852">
    <property type="component" value="Unassembled WGS sequence"/>
</dbReference>
<accession>A0A0R3AUP8</accession>
<dbReference type="RefSeq" id="WP_057701512.1">
    <property type="nucleotide sequence ID" value="NZ_JAUKOF010000029.1"/>
</dbReference>
<reference evidence="1 2" key="1">
    <citation type="submission" date="2015-02" db="EMBL/GenBank/DDBJ databases">
        <title>Two Pseudomonas sp. nov., isolated from raw milk.</title>
        <authorList>
            <person name="Wenning M."/>
            <person name="von Neubeck M."/>
            <person name="Huptas C."/>
            <person name="Scherer S."/>
        </authorList>
    </citation>
    <scope>NUCLEOTIDE SEQUENCE [LARGE SCALE GENOMIC DNA]</scope>
    <source>
        <strain evidence="1 2">DSM 29164</strain>
    </source>
</reference>
<dbReference type="AlphaFoldDB" id="A0A0R3AUP8"/>
<comment type="caution">
    <text evidence="1">The sequence shown here is derived from an EMBL/GenBank/DDBJ whole genome shotgun (WGS) entry which is preliminary data.</text>
</comment>
<dbReference type="PATRIC" id="fig|1615673.3.peg.2322"/>
<gene>
    <name evidence="1" type="ORF">TX23_06565</name>
</gene>
<evidence type="ECO:0000313" key="2">
    <source>
        <dbReference type="Proteomes" id="UP000050852"/>
    </source>
</evidence>
<proteinExistence type="predicted"/>
<dbReference type="Pfam" id="PF13665">
    <property type="entry name" value="Tox-PAAR-like"/>
    <property type="match status" value="1"/>
</dbReference>
<organism evidence="1 2">
    <name type="scientific">Pseudomonas paralactis</name>
    <dbReference type="NCBI Taxonomy" id="1615673"/>
    <lineage>
        <taxon>Bacteria</taxon>
        <taxon>Pseudomonadati</taxon>
        <taxon>Pseudomonadota</taxon>
        <taxon>Gammaproteobacteria</taxon>
        <taxon>Pseudomonadales</taxon>
        <taxon>Pseudomonadaceae</taxon>
        <taxon>Pseudomonas</taxon>
    </lineage>
</organism>